<evidence type="ECO:0000313" key="2">
    <source>
        <dbReference type="Proteomes" id="UP000054558"/>
    </source>
</evidence>
<name>A0A1Y1IH99_KLENI</name>
<organism evidence="1 2">
    <name type="scientific">Klebsormidium nitens</name>
    <name type="common">Green alga</name>
    <name type="synonym">Ulothrix nitens</name>
    <dbReference type="NCBI Taxonomy" id="105231"/>
    <lineage>
        <taxon>Eukaryota</taxon>
        <taxon>Viridiplantae</taxon>
        <taxon>Streptophyta</taxon>
        <taxon>Klebsormidiophyceae</taxon>
        <taxon>Klebsormidiales</taxon>
        <taxon>Klebsormidiaceae</taxon>
        <taxon>Klebsormidium</taxon>
    </lineage>
</organism>
<dbReference type="EMBL" id="DF237566">
    <property type="protein sequence ID" value="GAQ90235.1"/>
    <property type="molecule type" value="Genomic_DNA"/>
</dbReference>
<keyword evidence="2" id="KW-1185">Reference proteome</keyword>
<dbReference type="Proteomes" id="UP000054558">
    <property type="component" value="Unassembled WGS sequence"/>
</dbReference>
<protein>
    <submittedName>
        <fullName evidence="1">Uncharacterized protein</fullName>
    </submittedName>
</protein>
<sequence>MGLTGCRREFQARCQAHVRSVRGIQGGRGGDTGSVWSAAETDALYARALTEFGEMAERKEVLPSTGKTVASASAVKGVVKDLTKTYTLLGYAGHENPAKSEAVKSFRDGYERYLHDEGVKVQRAKVFTEAKLDALLAFLADRLKQEMDALELCTLLMDQAAVLYLWESLARGKECGALSAREIEGGAAPAAYPGWSKTVRQEPSARIPLAQAGMGVRLTFIEAAALR</sequence>
<gene>
    <name evidence="1" type="ORF">KFL_006170030</name>
</gene>
<reference evidence="1 2" key="1">
    <citation type="journal article" date="2014" name="Nat. Commun.">
        <title>Klebsormidium flaccidum genome reveals primary factors for plant terrestrial adaptation.</title>
        <authorList>
            <person name="Hori K."/>
            <person name="Maruyama F."/>
            <person name="Fujisawa T."/>
            <person name="Togashi T."/>
            <person name="Yamamoto N."/>
            <person name="Seo M."/>
            <person name="Sato S."/>
            <person name="Yamada T."/>
            <person name="Mori H."/>
            <person name="Tajima N."/>
            <person name="Moriyama T."/>
            <person name="Ikeuchi M."/>
            <person name="Watanabe M."/>
            <person name="Wada H."/>
            <person name="Kobayashi K."/>
            <person name="Saito M."/>
            <person name="Masuda T."/>
            <person name="Sasaki-Sekimoto Y."/>
            <person name="Mashiguchi K."/>
            <person name="Awai K."/>
            <person name="Shimojima M."/>
            <person name="Masuda S."/>
            <person name="Iwai M."/>
            <person name="Nobusawa T."/>
            <person name="Narise T."/>
            <person name="Kondo S."/>
            <person name="Saito H."/>
            <person name="Sato R."/>
            <person name="Murakawa M."/>
            <person name="Ihara Y."/>
            <person name="Oshima-Yamada Y."/>
            <person name="Ohtaka K."/>
            <person name="Satoh M."/>
            <person name="Sonobe K."/>
            <person name="Ishii M."/>
            <person name="Ohtani R."/>
            <person name="Kanamori-Sato M."/>
            <person name="Honoki R."/>
            <person name="Miyazaki D."/>
            <person name="Mochizuki H."/>
            <person name="Umetsu J."/>
            <person name="Higashi K."/>
            <person name="Shibata D."/>
            <person name="Kamiya Y."/>
            <person name="Sato N."/>
            <person name="Nakamura Y."/>
            <person name="Tabata S."/>
            <person name="Ida S."/>
            <person name="Kurokawa K."/>
            <person name="Ohta H."/>
        </authorList>
    </citation>
    <scope>NUCLEOTIDE SEQUENCE [LARGE SCALE GENOMIC DNA]</scope>
    <source>
        <strain evidence="1 2">NIES-2285</strain>
    </source>
</reference>
<proteinExistence type="predicted"/>
<evidence type="ECO:0000313" key="1">
    <source>
        <dbReference type="EMBL" id="GAQ90235.1"/>
    </source>
</evidence>
<dbReference type="AlphaFoldDB" id="A0A1Y1IH99"/>
<accession>A0A1Y1IH99</accession>